<dbReference type="OrthoDB" id="7572274at2"/>
<gene>
    <name evidence="3" type="ORF">COO09_14220</name>
</gene>
<dbReference type="KEGG" id="rdi:CMV14_09295"/>
<dbReference type="Proteomes" id="UP000218934">
    <property type="component" value="Unassembled WGS sequence"/>
</dbReference>
<keyword evidence="1" id="KW-0472">Membrane</keyword>
<evidence type="ECO:0000313" key="3">
    <source>
        <dbReference type="EMBL" id="PCE41667.1"/>
    </source>
</evidence>
<evidence type="ECO:0000259" key="2">
    <source>
        <dbReference type="Pfam" id="PF07238"/>
    </source>
</evidence>
<dbReference type="Pfam" id="PF07238">
    <property type="entry name" value="PilZ"/>
    <property type="match status" value="1"/>
</dbReference>
<protein>
    <submittedName>
        <fullName evidence="3">PilZ domain-containing protein</fullName>
    </submittedName>
</protein>
<feature type="domain" description="PilZ" evidence="2">
    <location>
        <begin position="10"/>
        <end position="101"/>
    </location>
</feature>
<organism evidence="3 4">
    <name type="scientific">Rhizorhabdus dicambivorans</name>
    <dbReference type="NCBI Taxonomy" id="1850238"/>
    <lineage>
        <taxon>Bacteria</taxon>
        <taxon>Pseudomonadati</taxon>
        <taxon>Pseudomonadota</taxon>
        <taxon>Alphaproteobacteria</taxon>
        <taxon>Sphingomonadales</taxon>
        <taxon>Sphingomonadaceae</taxon>
        <taxon>Rhizorhabdus</taxon>
    </lineage>
</organism>
<accession>A0A2A4FU19</accession>
<dbReference type="AlphaFoldDB" id="A0A2A4FU19"/>
<dbReference type="SUPFAM" id="SSF141371">
    <property type="entry name" value="PilZ domain-like"/>
    <property type="match status" value="1"/>
</dbReference>
<evidence type="ECO:0000256" key="1">
    <source>
        <dbReference type="SAM" id="Phobius"/>
    </source>
</evidence>
<sequence>MIEQAYRPSERRQSLRLAIDHRSNLRLTLDGAETGTESIHGVTLTDISRGGLMAAGAGQLVPGAFLTLEVPLVGWREGEVVWIADNRAGCRFLQPLSLEELALAAAHSDRLAAECPELAAQIAEIAAGAEARPDAAIVEETVTSRPHRHGWVLPSAILAAALFGIVLTLALALLLA</sequence>
<keyword evidence="1" id="KW-0812">Transmembrane</keyword>
<dbReference type="InterPro" id="IPR009875">
    <property type="entry name" value="PilZ_domain"/>
</dbReference>
<proteinExistence type="predicted"/>
<comment type="caution">
    <text evidence="3">The sequence shown here is derived from an EMBL/GenBank/DDBJ whole genome shotgun (WGS) entry which is preliminary data.</text>
</comment>
<dbReference type="EMBL" id="NWUF01000013">
    <property type="protein sequence ID" value="PCE41667.1"/>
    <property type="molecule type" value="Genomic_DNA"/>
</dbReference>
<evidence type="ECO:0000313" key="4">
    <source>
        <dbReference type="Proteomes" id="UP000218934"/>
    </source>
</evidence>
<dbReference type="RefSeq" id="WP_066964541.1">
    <property type="nucleotide sequence ID" value="NZ_CP023449.1"/>
</dbReference>
<name>A0A2A4FU19_9SPHN</name>
<feature type="transmembrane region" description="Helical" evidence="1">
    <location>
        <begin position="151"/>
        <end position="175"/>
    </location>
</feature>
<keyword evidence="4" id="KW-1185">Reference proteome</keyword>
<reference evidence="3 4" key="1">
    <citation type="submission" date="2017-09" db="EMBL/GenBank/DDBJ databases">
        <title>The Catabolism of 3,6-Dichlorosalicylic acid is Initiated by the Cytochrome P450 Monooxygenase DsmABC in Rhizorhabdus dicambivorans Ndbn-20.</title>
        <authorList>
            <person name="Na L."/>
        </authorList>
    </citation>
    <scope>NUCLEOTIDE SEQUENCE [LARGE SCALE GENOMIC DNA]</scope>
    <source>
        <strain evidence="3 4">Ndbn-20m</strain>
    </source>
</reference>
<dbReference type="GO" id="GO:0035438">
    <property type="term" value="F:cyclic-di-GMP binding"/>
    <property type="evidence" value="ECO:0007669"/>
    <property type="project" value="InterPro"/>
</dbReference>
<keyword evidence="1" id="KW-1133">Transmembrane helix</keyword>